<dbReference type="Proteomes" id="UP001066276">
    <property type="component" value="Chromosome 6"/>
</dbReference>
<organism evidence="1 2">
    <name type="scientific">Pleurodeles waltl</name>
    <name type="common">Iberian ribbed newt</name>
    <dbReference type="NCBI Taxonomy" id="8319"/>
    <lineage>
        <taxon>Eukaryota</taxon>
        <taxon>Metazoa</taxon>
        <taxon>Chordata</taxon>
        <taxon>Craniata</taxon>
        <taxon>Vertebrata</taxon>
        <taxon>Euteleostomi</taxon>
        <taxon>Amphibia</taxon>
        <taxon>Batrachia</taxon>
        <taxon>Caudata</taxon>
        <taxon>Salamandroidea</taxon>
        <taxon>Salamandridae</taxon>
        <taxon>Pleurodelinae</taxon>
        <taxon>Pleurodeles</taxon>
    </lineage>
</organism>
<evidence type="ECO:0000313" key="2">
    <source>
        <dbReference type="Proteomes" id="UP001066276"/>
    </source>
</evidence>
<protein>
    <submittedName>
        <fullName evidence="1">Uncharacterized protein</fullName>
    </submittedName>
</protein>
<dbReference type="AlphaFoldDB" id="A0AAV7Q9G6"/>
<proteinExistence type="predicted"/>
<keyword evidence="2" id="KW-1185">Reference proteome</keyword>
<dbReference type="EMBL" id="JANPWB010000010">
    <property type="protein sequence ID" value="KAJ1136958.1"/>
    <property type="molecule type" value="Genomic_DNA"/>
</dbReference>
<reference evidence="1" key="1">
    <citation type="journal article" date="2022" name="bioRxiv">
        <title>Sequencing and chromosome-scale assembly of the giantPleurodeles waltlgenome.</title>
        <authorList>
            <person name="Brown T."/>
            <person name="Elewa A."/>
            <person name="Iarovenko S."/>
            <person name="Subramanian E."/>
            <person name="Araus A.J."/>
            <person name="Petzold A."/>
            <person name="Susuki M."/>
            <person name="Suzuki K.-i.T."/>
            <person name="Hayashi T."/>
            <person name="Toyoda A."/>
            <person name="Oliveira C."/>
            <person name="Osipova E."/>
            <person name="Leigh N.D."/>
            <person name="Simon A."/>
            <person name="Yun M.H."/>
        </authorList>
    </citation>
    <scope>NUCLEOTIDE SEQUENCE</scope>
    <source>
        <strain evidence="1">20211129_DDA</strain>
        <tissue evidence="1">Liver</tissue>
    </source>
</reference>
<feature type="non-terminal residue" evidence="1">
    <location>
        <position position="60"/>
    </location>
</feature>
<sequence length="60" mass="7138">PLPTLLWMKIRVNTGRRRQAVEPRHFGAVQMVSNVSRRVADGHWLWKTNNPWQMQEEAKE</sequence>
<comment type="caution">
    <text evidence="1">The sequence shown here is derived from an EMBL/GenBank/DDBJ whole genome shotgun (WGS) entry which is preliminary data.</text>
</comment>
<accession>A0AAV7Q9G6</accession>
<gene>
    <name evidence="1" type="ORF">NDU88_003371</name>
</gene>
<feature type="non-terminal residue" evidence="1">
    <location>
        <position position="1"/>
    </location>
</feature>
<name>A0AAV7Q9G6_PLEWA</name>
<evidence type="ECO:0000313" key="1">
    <source>
        <dbReference type="EMBL" id="KAJ1136958.1"/>
    </source>
</evidence>